<dbReference type="Pfam" id="PF20152">
    <property type="entry name" value="DUF6534"/>
    <property type="match status" value="1"/>
</dbReference>
<feature type="transmembrane region" description="Helical" evidence="1">
    <location>
        <begin position="14"/>
        <end position="36"/>
    </location>
</feature>
<evidence type="ECO:0000313" key="3">
    <source>
        <dbReference type="EMBL" id="KZT09153.1"/>
    </source>
</evidence>
<feature type="transmembrane region" description="Helical" evidence="1">
    <location>
        <begin position="179"/>
        <end position="201"/>
    </location>
</feature>
<keyword evidence="1" id="KW-0812">Transmembrane</keyword>
<dbReference type="Proteomes" id="UP000076871">
    <property type="component" value="Unassembled WGS sequence"/>
</dbReference>
<feature type="transmembrane region" description="Helical" evidence="1">
    <location>
        <begin position="221"/>
        <end position="241"/>
    </location>
</feature>
<feature type="domain" description="DUF6534" evidence="2">
    <location>
        <begin position="185"/>
        <end position="269"/>
    </location>
</feature>
<dbReference type="PANTHER" id="PTHR40465">
    <property type="entry name" value="CHROMOSOME 1, WHOLE GENOME SHOTGUN SEQUENCE"/>
    <property type="match status" value="1"/>
</dbReference>
<dbReference type="InParanoid" id="A0A165FLL0"/>
<dbReference type="GeneID" id="63831281"/>
<sequence>MSTLSTPSIDLGPFVFGLAFNWGLQSVLTVQTYIYYLCFPHDRWTQKCLVYVLCIYEWVQTGLITAFTYRLLLWATSTSTQSFSSAIDDFELFSGNAWVTIYIMGAVQSAAVQIYFSRRIYILSRSYVIPCFTVFVALAQLSAGLVGGVQTFKTITDCLRGSYGAVYSYEVLNIDVATYVWLAASTICDLTIAVSLVVLLFRLKNGLKWTDIIINRLIKVVVETGSLTAVTAVVTLGLFVGGTGESAICPLLILSKLYANSVLITLNNRVIVKSGQNGDANVLKPIGHNIGNMQDFPTIDVDHSSVPRMIPIVVAVSHEVNTFVTKDEEEGRISAGHDHSWESE</sequence>
<dbReference type="STRING" id="1314785.A0A165FLL0"/>
<keyword evidence="1" id="KW-1133">Transmembrane helix</keyword>
<name>A0A165FLL0_9APHY</name>
<feature type="transmembrane region" description="Helical" evidence="1">
    <location>
        <begin position="127"/>
        <end position="146"/>
    </location>
</feature>
<organism evidence="3 4">
    <name type="scientific">Laetiporus sulphureus 93-53</name>
    <dbReference type="NCBI Taxonomy" id="1314785"/>
    <lineage>
        <taxon>Eukaryota</taxon>
        <taxon>Fungi</taxon>
        <taxon>Dikarya</taxon>
        <taxon>Basidiomycota</taxon>
        <taxon>Agaricomycotina</taxon>
        <taxon>Agaricomycetes</taxon>
        <taxon>Polyporales</taxon>
        <taxon>Laetiporus</taxon>
    </lineage>
</organism>
<protein>
    <recommendedName>
        <fullName evidence="2">DUF6534 domain-containing protein</fullName>
    </recommendedName>
</protein>
<dbReference type="OrthoDB" id="2730829at2759"/>
<feature type="transmembrane region" description="Helical" evidence="1">
    <location>
        <begin position="48"/>
        <end position="72"/>
    </location>
</feature>
<dbReference type="AlphaFoldDB" id="A0A165FLL0"/>
<evidence type="ECO:0000256" key="1">
    <source>
        <dbReference type="SAM" id="Phobius"/>
    </source>
</evidence>
<keyword evidence="1" id="KW-0472">Membrane</keyword>
<keyword evidence="4" id="KW-1185">Reference proteome</keyword>
<gene>
    <name evidence="3" type="ORF">LAESUDRAFT_810799</name>
</gene>
<proteinExistence type="predicted"/>
<reference evidence="3 4" key="1">
    <citation type="journal article" date="2016" name="Mol. Biol. Evol.">
        <title>Comparative Genomics of Early-Diverging Mushroom-Forming Fungi Provides Insights into the Origins of Lignocellulose Decay Capabilities.</title>
        <authorList>
            <person name="Nagy L.G."/>
            <person name="Riley R."/>
            <person name="Tritt A."/>
            <person name="Adam C."/>
            <person name="Daum C."/>
            <person name="Floudas D."/>
            <person name="Sun H."/>
            <person name="Yadav J.S."/>
            <person name="Pangilinan J."/>
            <person name="Larsson K.H."/>
            <person name="Matsuura K."/>
            <person name="Barry K."/>
            <person name="Labutti K."/>
            <person name="Kuo R."/>
            <person name="Ohm R.A."/>
            <person name="Bhattacharya S.S."/>
            <person name="Shirouzu T."/>
            <person name="Yoshinaga Y."/>
            <person name="Martin F.M."/>
            <person name="Grigoriev I.V."/>
            <person name="Hibbett D.S."/>
        </authorList>
    </citation>
    <scope>NUCLEOTIDE SEQUENCE [LARGE SCALE GENOMIC DNA]</scope>
    <source>
        <strain evidence="3 4">93-53</strain>
    </source>
</reference>
<evidence type="ECO:0000259" key="2">
    <source>
        <dbReference type="Pfam" id="PF20152"/>
    </source>
</evidence>
<feature type="transmembrane region" description="Helical" evidence="1">
    <location>
        <begin position="92"/>
        <end position="115"/>
    </location>
</feature>
<dbReference type="EMBL" id="KV427612">
    <property type="protein sequence ID" value="KZT09153.1"/>
    <property type="molecule type" value="Genomic_DNA"/>
</dbReference>
<accession>A0A165FLL0</accession>
<evidence type="ECO:0000313" key="4">
    <source>
        <dbReference type="Proteomes" id="UP000076871"/>
    </source>
</evidence>
<dbReference type="PANTHER" id="PTHR40465:SF1">
    <property type="entry name" value="DUF6534 DOMAIN-CONTAINING PROTEIN"/>
    <property type="match status" value="1"/>
</dbReference>
<dbReference type="InterPro" id="IPR045339">
    <property type="entry name" value="DUF6534"/>
</dbReference>
<dbReference type="RefSeq" id="XP_040766893.1">
    <property type="nucleotide sequence ID" value="XM_040914253.1"/>
</dbReference>